<name>A3QCT1_SHELP</name>
<dbReference type="Gene3D" id="3.40.50.2000">
    <property type="entry name" value="Glycogen Phosphorylase B"/>
    <property type="match status" value="2"/>
</dbReference>
<dbReference type="CAZy" id="GT4">
    <property type="family name" value="Glycosyltransferase Family 4"/>
</dbReference>
<protein>
    <submittedName>
        <fullName evidence="3">Glycosyl transferase, group 1</fullName>
    </submittedName>
</protein>
<dbReference type="PANTHER" id="PTHR45947:SF3">
    <property type="entry name" value="SULFOQUINOVOSYL TRANSFERASE SQD2"/>
    <property type="match status" value="1"/>
</dbReference>
<feature type="domain" description="Glycosyltransferase subfamily 4-like N-terminal" evidence="2">
    <location>
        <begin position="18"/>
        <end position="190"/>
    </location>
</feature>
<dbReference type="SUPFAM" id="SSF53756">
    <property type="entry name" value="UDP-Glycosyltransferase/glycogen phosphorylase"/>
    <property type="match status" value="1"/>
</dbReference>
<accession>A3QCT1</accession>
<dbReference type="GO" id="GO:0016757">
    <property type="term" value="F:glycosyltransferase activity"/>
    <property type="evidence" value="ECO:0007669"/>
    <property type="project" value="InterPro"/>
</dbReference>
<organism evidence="3 4">
    <name type="scientific">Shewanella loihica (strain ATCC BAA-1088 / PV-4)</name>
    <dbReference type="NCBI Taxonomy" id="323850"/>
    <lineage>
        <taxon>Bacteria</taxon>
        <taxon>Pseudomonadati</taxon>
        <taxon>Pseudomonadota</taxon>
        <taxon>Gammaproteobacteria</taxon>
        <taxon>Alteromonadales</taxon>
        <taxon>Shewanellaceae</taxon>
        <taxon>Shewanella</taxon>
    </lineage>
</organism>
<evidence type="ECO:0000313" key="3">
    <source>
        <dbReference type="EMBL" id="ABO23279.1"/>
    </source>
</evidence>
<dbReference type="EMBL" id="CP000606">
    <property type="protein sequence ID" value="ABO23279.1"/>
    <property type="molecule type" value="Genomic_DNA"/>
</dbReference>
<dbReference type="AlphaFoldDB" id="A3QCT1"/>
<dbReference type="Pfam" id="PF13439">
    <property type="entry name" value="Glyco_transf_4"/>
    <property type="match status" value="1"/>
</dbReference>
<reference evidence="3 4" key="1">
    <citation type="submission" date="2007-03" db="EMBL/GenBank/DDBJ databases">
        <title>Complete sequence of Shewanella loihica PV-4.</title>
        <authorList>
            <consortium name="US DOE Joint Genome Institute"/>
            <person name="Copeland A."/>
            <person name="Lucas S."/>
            <person name="Lapidus A."/>
            <person name="Barry K."/>
            <person name="Detter J.C."/>
            <person name="Glavina del Rio T."/>
            <person name="Hammon N."/>
            <person name="Israni S."/>
            <person name="Dalin E."/>
            <person name="Tice H."/>
            <person name="Pitluck S."/>
            <person name="Chain P."/>
            <person name="Malfatti S."/>
            <person name="Shin M."/>
            <person name="Vergez L."/>
            <person name="Schmutz J."/>
            <person name="Larimer F."/>
            <person name="Land M."/>
            <person name="Hauser L."/>
            <person name="Kyrpides N."/>
            <person name="Mikhailova N."/>
            <person name="Romine M.F."/>
            <person name="Serres G."/>
            <person name="Fredrickson J."/>
            <person name="Tiedje J."/>
            <person name="Richardson P."/>
        </authorList>
    </citation>
    <scope>NUCLEOTIDE SEQUENCE [LARGE SCALE GENOMIC DNA]</scope>
    <source>
        <strain evidence="4">ATCC BAA-1088 / PV-4</strain>
    </source>
</reference>
<dbReference type="InterPro" id="IPR001296">
    <property type="entry name" value="Glyco_trans_1"/>
</dbReference>
<feature type="domain" description="Glycosyl transferase family 1" evidence="1">
    <location>
        <begin position="195"/>
        <end position="361"/>
    </location>
</feature>
<dbReference type="HOGENOM" id="CLU_009583_0_2_6"/>
<dbReference type="PANTHER" id="PTHR45947">
    <property type="entry name" value="SULFOQUINOVOSYL TRANSFERASE SQD2"/>
    <property type="match status" value="1"/>
</dbReference>
<dbReference type="DNASU" id="4923267"/>
<dbReference type="eggNOG" id="COG0438">
    <property type="taxonomic scope" value="Bacteria"/>
</dbReference>
<dbReference type="CDD" id="cd03801">
    <property type="entry name" value="GT4_PimA-like"/>
    <property type="match status" value="1"/>
</dbReference>
<dbReference type="KEGG" id="slo:Shew_1410"/>
<keyword evidence="3" id="KW-0808">Transferase</keyword>
<dbReference type="InterPro" id="IPR050194">
    <property type="entry name" value="Glycosyltransferase_grp1"/>
</dbReference>
<evidence type="ECO:0000259" key="1">
    <source>
        <dbReference type="Pfam" id="PF00534"/>
    </source>
</evidence>
<evidence type="ECO:0000259" key="2">
    <source>
        <dbReference type="Pfam" id="PF13439"/>
    </source>
</evidence>
<dbReference type="OrthoDB" id="6286688at2"/>
<dbReference type="Proteomes" id="UP000001558">
    <property type="component" value="Chromosome"/>
</dbReference>
<proteinExistence type="predicted"/>
<dbReference type="STRING" id="323850.Shew_1410"/>
<gene>
    <name evidence="3" type="ordered locus">Shew_1410</name>
</gene>
<dbReference type="Pfam" id="PF00534">
    <property type="entry name" value="Glycos_transf_1"/>
    <property type="match status" value="1"/>
</dbReference>
<sequence length="384" mass="44037">MSLKMKLIYVVESSVPYGANKCLIEIIDRLDKDKHEVMVVGADEGALSSWLRERNVSYVSLNHRLSIYPVLNSRKDYLLWLPRLFRRVALNVIAMVKFFKICKRFKPDIVHTNVGPCSLGYFVATYLGIKHVWHVREYQDLDFGMSFFPNRKAFLKRLKRSDAVICITNSIAAHFHLTDNENLAVINDGVISDEKEIDIIQKENYFLFAGRLEAAKGIEEAIESFFEFCETDSSGISFYVAGDGNFNYLKKLKEKVSKSNFSNRVRFLGFRDDIFALMRMAKALVVASRCEGFGLITAEAMYQGTLVIGRDTGGTSEILKDSKGIHYGFLFNSIDELTKLMHEVVDLSPDEYTKMARSAQRRTLDKYTINRNFREISDVYNTLM</sequence>
<keyword evidence="4" id="KW-1185">Reference proteome</keyword>
<evidence type="ECO:0000313" key="4">
    <source>
        <dbReference type="Proteomes" id="UP000001558"/>
    </source>
</evidence>
<dbReference type="InterPro" id="IPR028098">
    <property type="entry name" value="Glyco_trans_4-like_N"/>
</dbReference>